<feature type="region of interest" description="Disordered" evidence="1">
    <location>
        <begin position="1"/>
        <end position="30"/>
    </location>
</feature>
<dbReference type="Pfam" id="PF09949">
    <property type="entry name" value="APP1_cat"/>
    <property type="match status" value="1"/>
</dbReference>
<feature type="domain" description="Phosphatidate phosphatase APP1 catalytic" evidence="2">
    <location>
        <begin position="217"/>
        <end position="367"/>
    </location>
</feature>
<protein>
    <submittedName>
        <fullName evidence="3">Phosphatase domain-containing protein</fullName>
    </submittedName>
</protein>
<dbReference type="InterPro" id="IPR019236">
    <property type="entry name" value="APP1_cat"/>
</dbReference>
<accession>A0ABU8ZPY2</accession>
<proteinExistence type="predicted"/>
<reference evidence="3 4" key="1">
    <citation type="submission" date="2024-02" db="EMBL/GenBank/DDBJ databases">
        <title>Bifidobacterium honeyensis sp. nov., isolated from the comb honey.</title>
        <authorList>
            <person name="Liu W."/>
            <person name="Li Y."/>
        </authorList>
    </citation>
    <scope>NUCLEOTIDE SEQUENCE [LARGE SCALE GENOMIC DNA]</scope>
    <source>
        <strain evidence="3 4">IMAU50988</strain>
    </source>
</reference>
<dbReference type="RefSeq" id="WP_340469570.1">
    <property type="nucleotide sequence ID" value="NZ_JBANBB010000001.1"/>
</dbReference>
<name>A0ABU8ZPY2_9BIFI</name>
<organism evidence="3 4">
    <name type="scientific">Bifidobacterium favimelis</name>
    <dbReference type="NCBI Taxonomy" id="3122979"/>
    <lineage>
        <taxon>Bacteria</taxon>
        <taxon>Bacillati</taxon>
        <taxon>Actinomycetota</taxon>
        <taxon>Actinomycetes</taxon>
        <taxon>Bifidobacteriales</taxon>
        <taxon>Bifidobacteriaceae</taxon>
        <taxon>Bifidobacterium</taxon>
    </lineage>
</organism>
<dbReference type="EMBL" id="JBANBB010000001">
    <property type="protein sequence ID" value="MEK0306994.1"/>
    <property type="molecule type" value="Genomic_DNA"/>
</dbReference>
<evidence type="ECO:0000256" key="1">
    <source>
        <dbReference type="SAM" id="MobiDB-lite"/>
    </source>
</evidence>
<dbReference type="Proteomes" id="UP001373159">
    <property type="component" value="Unassembled WGS sequence"/>
</dbReference>
<dbReference type="PANTHER" id="PTHR28208:SF3">
    <property type="entry name" value="PHOSPHATIDATE PHOSPHATASE APP1"/>
    <property type="match status" value="1"/>
</dbReference>
<evidence type="ECO:0000313" key="3">
    <source>
        <dbReference type="EMBL" id="MEK0306994.1"/>
    </source>
</evidence>
<dbReference type="InterPro" id="IPR052935">
    <property type="entry name" value="Mg2+_PAP"/>
</dbReference>
<dbReference type="PANTHER" id="PTHR28208">
    <property type="entry name" value="PHOSPHATIDATE PHOSPHATASE APP1"/>
    <property type="match status" value="1"/>
</dbReference>
<keyword evidence="4" id="KW-1185">Reference proteome</keyword>
<evidence type="ECO:0000259" key="2">
    <source>
        <dbReference type="Pfam" id="PF09949"/>
    </source>
</evidence>
<sequence length="438" mass="48569">MTADRERKRQGTVSRSIPGVGLKGRGPAKGRPIQVTPVVTTFDAAIPDERIENKSFPIRLLRRALTGVFDLWVRLSTRLTGRLGWHPRVEPYVGYGTEAYSRLICRTVLADSNPHTPRAMRGIRALLTVPSPRTRVAIAIDGVPIGTVQMADSTSFEAFDSGRNLSSEFAFSDWSGYLDLVAEHDLVPGVHRVTYQVKNRPPVTAPLYIVSGKARLGVISDVDDTIMITQVPSMWKAAYNFLLSNPHTRASVPGMSVFYSKIRDLAPQAPFFYLSASPWNVEGSIRGFIEDHGFPPGPLLLRDLDPRPKTFVPSIVRHKMEFIHQLMADFPDMRFILLGDDGQRDPTTFAEVARRYPGRVVAIGIRQLSPGESKLGALTERTSSQPAPVTDVPVFYGTTGANLMRTMLPYLAGVLEEEPLPASRRKRGWGRARRGRKG</sequence>
<comment type="caution">
    <text evidence="3">The sequence shown here is derived from an EMBL/GenBank/DDBJ whole genome shotgun (WGS) entry which is preliminary data.</text>
</comment>
<gene>
    <name evidence="3" type="ORF">V8P97_05910</name>
</gene>
<evidence type="ECO:0000313" key="4">
    <source>
        <dbReference type="Proteomes" id="UP001373159"/>
    </source>
</evidence>